<name>A0A9Q3DQ84_9BASI</name>
<protein>
    <submittedName>
        <fullName evidence="1">Uncharacterized protein</fullName>
    </submittedName>
</protein>
<comment type="caution">
    <text evidence="1">The sequence shown here is derived from an EMBL/GenBank/DDBJ whole genome shotgun (WGS) entry which is preliminary data.</text>
</comment>
<sequence length="113" mass="13144">MAHKLRDPLEPGDLVLVYNKPLESQWGLIFKKCLNGPYIVINQINNGPYELEELYGTKITRKLEASHIKRFYSRGKIVQSSSESENERGEEIEAEESILEEEKKRIYLILTSF</sequence>
<proteinExistence type="predicted"/>
<keyword evidence="2" id="KW-1185">Reference proteome</keyword>
<reference evidence="1" key="1">
    <citation type="submission" date="2021-03" db="EMBL/GenBank/DDBJ databases">
        <title>Draft genome sequence of rust myrtle Austropuccinia psidii MF-1, a brazilian biotype.</title>
        <authorList>
            <person name="Quecine M.C."/>
            <person name="Pachon D.M.R."/>
            <person name="Bonatelli M.L."/>
            <person name="Correr F.H."/>
            <person name="Franceschini L.M."/>
            <person name="Leite T.F."/>
            <person name="Margarido G.R.A."/>
            <person name="Almeida C.A."/>
            <person name="Ferrarezi J.A."/>
            <person name="Labate C.A."/>
        </authorList>
    </citation>
    <scope>NUCLEOTIDE SEQUENCE</scope>
    <source>
        <strain evidence="1">MF-1</strain>
    </source>
</reference>
<accession>A0A9Q3DQ84</accession>
<organism evidence="1 2">
    <name type="scientific">Austropuccinia psidii MF-1</name>
    <dbReference type="NCBI Taxonomy" id="1389203"/>
    <lineage>
        <taxon>Eukaryota</taxon>
        <taxon>Fungi</taxon>
        <taxon>Dikarya</taxon>
        <taxon>Basidiomycota</taxon>
        <taxon>Pucciniomycotina</taxon>
        <taxon>Pucciniomycetes</taxon>
        <taxon>Pucciniales</taxon>
        <taxon>Sphaerophragmiaceae</taxon>
        <taxon>Austropuccinia</taxon>
    </lineage>
</organism>
<evidence type="ECO:0000313" key="2">
    <source>
        <dbReference type="Proteomes" id="UP000765509"/>
    </source>
</evidence>
<evidence type="ECO:0000313" key="1">
    <source>
        <dbReference type="EMBL" id="MBW0506182.1"/>
    </source>
</evidence>
<dbReference type="EMBL" id="AVOT02018932">
    <property type="protein sequence ID" value="MBW0506182.1"/>
    <property type="molecule type" value="Genomic_DNA"/>
</dbReference>
<gene>
    <name evidence="1" type="ORF">O181_045897</name>
</gene>
<dbReference type="Proteomes" id="UP000765509">
    <property type="component" value="Unassembled WGS sequence"/>
</dbReference>
<dbReference type="AlphaFoldDB" id="A0A9Q3DQ84"/>
<dbReference type="OrthoDB" id="2505904at2759"/>